<dbReference type="EMBL" id="JAMYWD010000004">
    <property type="protein sequence ID" value="KAJ4974248.1"/>
    <property type="molecule type" value="Genomic_DNA"/>
</dbReference>
<evidence type="ECO:0000313" key="1">
    <source>
        <dbReference type="EMBL" id="KAJ4974248.1"/>
    </source>
</evidence>
<sequence>MRGKGKVGEKEREFLFFWSGFSVVGLRVSKERACKGRNRRNWEDGSKERLPEFISSSDLIYFQVPLLVIRE</sequence>
<proteinExistence type="predicted"/>
<reference evidence="1" key="1">
    <citation type="journal article" date="2023" name="Plant J.">
        <title>The genome of the king protea, Protea cynaroides.</title>
        <authorList>
            <person name="Chang J."/>
            <person name="Duong T.A."/>
            <person name="Schoeman C."/>
            <person name="Ma X."/>
            <person name="Roodt D."/>
            <person name="Barker N."/>
            <person name="Li Z."/>
            <person name="Van de Peer Y."/>
            <person name="Mizrachi E."/>
        </authorList>
    </citation>
    <scope>NUCLEOTIDE SEQUENCE</scope>
    <source>
        <tissue evidence="1">Young leaves</tissue>
    </source>
</reference>
<dbReference type="Proteomes" id="UP001141806">
    <property type="component" value="Unassembled WGS sequence"/>
</dbReference>
<comment type="caution">
    <text evidence="1">The sequence shown here is derived from an EMBL/GenBank/DDBJ whole genome shotgun (WGS) entry which is preliminary data.</text>
</comment>
<dbReference type="AlphaFoldDB" id="A0A9Q0QW78"/>
<gene>
    <name evidence="1" type="ORF">NE237_007422</name>
</gene>
<organism evidence="1 2">
    <name type="scientific">Protea cynaroides</name>
    <dbReference type="NCBI Taxonomy" id="273540"/>
    <lineage>
        <taxon>Eukaryota</taxon>
        <taxon>Viridiplantae</taxon>
        <taxon>Streptophyta</taxon>
        <taxon>Embryophyta</taxon>
        <taxon>Tracheophyta</taxon>
        <taxon>Spermatophyta</taxon>
        <taxon>Magnoliopsida</taxon>
        <taxon>Proteales</taxon>
        <taxon>Proteaceae</taxon>
        <taxon>Protea</taxon>
    </lineage>
</organism>
<evidence type="ECO:0000313" key="2">
    <source>
        <dbReference type="Proteomes" id="UP001141806"/>
    </source>
</evidence>
<protein>
    <submittedName>
        <fullName evidence="1">Uncharacterized protein</fullName>
    </submittedName>
</protein>
<accession>A0A9Q0QW78</accession>
<name>A0A9Q0QW78_9MAGN</name>
<keyword evidence="2" id="KW-1185">Reference proteome</keyword>